<organismHost>
    <name type="scientific">Phacochoerus africanus</name>
    <name type="common">Warthog</name>
    <dbReference type="NCBI Taxonomy" id="41426"/>
</organismHost>
<dbReference type="RefSeq" id="NP_042809.1">
    <property type="nucleotide sequence ID" value="NC_001659.2"/>
</dbReference>
<dbReference type="EMBL" id="MN270969">
    <property type="protein sequence ID" value="QIM06819.1"/>
    <property type="molecule type" value="Genomic_DNA"/>
</dbReference>
<dbReference type="SMR" id="A0A0A1DXS8"/>
<dbReference type="EMBL" id="MN913970">
    <property type="protein sequence ID" value="QID21306.1"/>
    <property type="molecule type" value="Genomic_DNA"/>
</dbReference>
<dbReference type="EMBL" id="KM262845">
    <property type="protein sequence ID" value="AIY22465.1"/>
    <property type="molecule type" value="Genomic_DNA"/>
</dbReference>
<evidence type="ECO:0000313" key="15">
    <source>
        <dbReference type="EMBL" id="QIM08225.1"/>
    </source>
</evidence>
<evidence type="ECO:0000313" key="25">
    <source>
        <dbReference type="Proteomes" id="UP000142390"/>
    </source>
</evidence>
<dbReference type="Proteomes" id="UP000501487">
    <property type="component" value="Segment"/>
</dbReference>
<proteinExistence type="predicted"/>
<accession>A0A0A1DXS8</accession>
<reference evidence="8" key="7">
    <citation type="journal article" date="2020" name="Microbiol. Resour. Announc.">
        <title>Coding-Complete Genome Sequence of an African Swine Fever Virus Strain Liv13/33 Isolate from Experimental Transmission between Pigs and Ornithodoros moubata Ticks.</title>
        <authorList>
            <person name="Chastagner A."/>
            <person name="Pereira de Oliveira R."/>
            <person name="Hutet E."/>
            <person name="Le Dimna M."/>
            <person name="Paboeuf F."/>
            <person name="Lucas P."/>
            <person name="Blanchard Y."/>
            <person name="Dixon L."/>
            <person name="Vial L."/>
            <person name="Le Potier M.F."/>
        </authorList>
    </citation>
    <scope>NUCLEOTIDE SEQUENCE</scope>
    <source>
        <strain evidence="8">Liv13/33</strain>
    </source>
</reference>
<name>A0A0A1DXS8_ASF</name>
<evidence type="ECO:0000313" key="2">
    <source>
        <dbReference type="EMBL" id="AIY22465.1"/>
    </source>
</evidence>
<organismHost>
    <name type="scientific">Ornithodoros moubata</name>
    <name type="common">Soft tick</name>
    <name type="synonym">Argasid tick</name>
    <dbReference type="NCBI Taxonomy" id="6938"/>
</organismHost>
<dbReference type="EMBL" id="MN270972">
    <property type="protein sequence ID" value="QIM07524.1"/>
    <property type="molecule type" value="Genomic_DNA"/>
</dbReference>
<organismHost>
    <name type="scientific">Ornithodoros</name>
    <name type="common">relapsing fever ticks</name>
    <dbReference type="NCBI Taxonomy" id="6937"/>
</organismHost>
<dbReference type="Proteomes" id="UP000502885">
    <property type="component" value="Segment"/>
</dbReference>
<dbReference type="EMBL" id="MN318203">
    <property type="protein sequence ID" value="QGM12754.2"/>
    <property type="molecule type" value="Genomic_DNA"/>
</dbReference>
<reference evidence="24" key="1">
    <citation type="submission" date="2014-07" db="EMBL/GenBank/DDBJ databases">
        <title>Complete genome sequence of African Swine Fever Virus strain 26544/OG10 isolated in Sardinia.</title>
        <authorList>
            <person name="Dei Giudici S."/>
            <person name="Bacciu D."/>
            <person name="Sanna G."/>
            <person name="Deligios M."/>
            <person name="Oggiano A."/>
        </authorList>
    </citation>
    <scope>NUCLEOTIDE SEQUENCE [LARGE SCALE GENOMIC DNA]</scope>
</reference>
<reference evidence="7 27" key="6">
    <citation type="submission" date="2019-08" db="EMBL/GenBank/DDBJ databases">
        <authorList>
            <person name="Ndlovu S.S."/>
        </authorList>
    </citation>
    <scope>NUCLEOTIDE SEQUENCE [LARGE SCALE GENOMIC DNA]</scope>
    <source>
        <strain evidence="7">LIV_5_40</strain>
    </source>
</reference>
<dbReference type="EMBL" id="MN270973">
    <property type="protein sequence ID" value="QIM07757.1"/>
    <property type="molecule type" value="Genomic_DNA"/>
</dbReference>
<dbReference type="Proteomes" id="UP001160000">
    <property type="component" value="Segment"/>
</dbReference>
<dbReference type="Proteomes" id="UP000594565">
    <property type="component" value="Segment"/>
</dbReference>
<dbReference type="EMBL" id="MN270971">
    <property type="protein sequence ID" value="QIM07289.1"/>
    <property type="molecule type" value="Genomic_DNA"/>
</dbReference>
<sequence>MAGRVKIKQKELIDSTVKNKNVMNLFHEIIGSKGNINFSVVWPKFKKIKQSVYDYISTLSVLEKASVMQNFEADKKLLELFVQKLWAAYEGYFKYPEIEKYEVEGQVNFNLVPQCVLEKFSQLYRIRINSELVTLILNSCAFMSKYNDYILKKDPYILTITPGLCFSPIPNFEDLNFKHLYNSDKNSQHDKEFIMFILYKLYTAALGVYNAISIPDIDVEDLENIILSSVSQIKKQIPRCKDAFNKIESSVHLLRKNFNTYYSDYVGSGYNPTIIMEQYIKDISQDSKNISPRISYQFRTIIKYYRDMIATRHQTMDPQVLNLVKHVEKKLDMLDREKN</sequence>
<evidence type="ECO:0000313" key="16">
    <source>
        <dbReference type="EMBL" id="QIM08458.1"/>
    </source>
</evidence>
<evidence type="ECO:0000313" key="8">
    <source>
        <dbReference type="EMBL" id="QID21306.1"/>
    </source>
</evidence>
<evidence type="ECO:0000313" key="3">
    <source>
        <dbReference type="EMBL" id="AJZ77094.1"/>
    </source>
</evidence>
<evidence type="ECO:0000313" key="6">
    <source>
        <dbReference type="EMBL" id="CAD5338255.1"/>
    </source>
</evidence>
<dbReference type="EMBL" id="MT932578">
    <property type="protein sequence ID" value="QPL11854.1"/>
    <property type="molecule type" value="Genomic_DNA"/>
</dbReference>
<evidence type="ECO:0000313" key="24">
    <source>
        <dbReference type="Proteomes" id="UP000117635"/>
    </source>
</evidence>
<dbReference type="EMBL" id="MT932579">
    <property type="protein sequence ID" value="QPL12071.1"/>
    <property type="molecule type" value="Genomic_DNA"/>
</dbReference>
<evidence type="ECO:0000313" key="18">
    <source>
        <dbReference type="EMBL" id="QIM08924.1"/>
    </source>
</evidence>
<organismHost>
    <name type="scientific">Phacochoerus aethiopicus</name>
    <name type="common">Warthog</name>
    <dbReference type="NCBI Taxonomy" id="85517"/>
</organismHost>
<reference evidence="5" key="4">
    <citation type="journal article" date="2016" name="Genome Announc.">
        <title>Complete genome sequence of an African swine fever virus isolate from Sardinia, Italy.</title>
        <authorList>
            <person name="Granberg F."/>
            <person name="Torresi C."/>
            <person name="Oggiano A."/>
            <person name="Malmberg M."/>
            <person name="Iscaro C."/>
            <person name="De Mia G.M."/>
            <person name="Sandor B."/>
        </authorList>
    </citation>
    <scope>NUCLEOTIDE SEQUENCE [LARGE SCALE GENOMIC DNA]</scope>
    <source>
        <strain evidence="5">47/Ss/2008</strain>
    </source>
</reference>
<reference evidence="23 25" key="2">
    <citation type="journal article" date="2015" name="J. Gen. Virol.">
        <title>Related strains of African swine fever virus with different virulence: genome comparison and analysis.</title>
        <authorList>
            <person name="Portugal R."/>
            <person name="Coelho J."/>
            <person name="Hoper D."/>
            <person name="Little N.S."/>
            <person name="Smithson C."/>
            <person name="Upton C."/>
            <person name="Martins C."/>
            <person name="Leitao A."/>
            <person name="Keil G.M."/>
        </authorList>
    </citation>
    <scope>NUCLEOTIDE SEQUENCE [LARGE SCALE GENOMIC DNA]</scope>
    <source>
        <strain evidence="1">L60</strain>
        <strain evidence="2">NHV</strain>
    </source>
</reference>
<dbReference type="EMBL" id="MN270975">
    <property type="protein sequence ID" value="QIM08225.1"/>
    <property type="molecule type" value="Genomic_DNA"/>
</dbReference>
<dbReference type="EMBL" id="KP055815">
    <property type="protein sequence ID" value="AKO62797.1"/>
    <property type="molecule type" value="Genomic_DNA"/>
</dbReference>
<reference evidence="6" key="11">
    <citation type="submission" date="2020-09" db="EMBL/GenBank/DDBJ databases">
        <authorList>
            <person name="Daniel Perez-Nunez"/>
            <person name="Eva Castillo-Rosa"/>
            <person name="Gonzalo Vigara-Astillero and Yolanda Revilla"/>
        </authorList>
    </citation>
    <scope>NUCLEOTIDE SEQUENCE</scope>
    <source>
        <strain evidence="6">Arm/07/CBM/c4</strain>
    </source>
</reference>
<dbReference type="EMBL" id="MN270970">
    <property type="protein sequence ID" value="QIM07054.1"/>
    <property type="molecule type" value="Genomic_DNA"/>
</dbReference>
<evidence type="ECO:0000313" key="30">
    <source>
        <dbReference type="Proteomes" id="UP000500898"/>
    </source>
</evidence>
<dbReference type="EMBL" id="MN270979">
    <property type="protein sequence ID" value="QIM09157.1"/>
    <property type="molecule type" value="Genomic_DNA"/>
</dbReference>
<dbReference type="Proteomes" id="UP000501235">
    <property type="component" value="Segment"/>
</dbReference>
<dbReference type="EMBL" id="MN270978">
    <property type="protein sequence ID" value="QIM08924.1"/>
    <property type="molecule type" value="Genomic_DNA"/>
</dbReference>
<evidence type="ECO:0000313" key="28">
    <source>
        <dbReference type="Proteomes" id="UP000500690"/>
    </source>
</evidence>
<dbReference type="Proteomes" id="UP000266411">
    <property type="component" value="Segment"/>
</dbReference>
<evidence type="ECO:0000313" key="1">
    <source>
        <dbReference type="EMBL" id="AIY22307.1"/>
    </source>
</evidence>
<reference evidence="3" key="5">
    <citation type="journal article" date="2016" name="Virol Rep">
        <title>Genomic analysis of Sardinian 26544/OG10 isolate of African swine fever virus.</title>
        <authorList>
            <person name="Bacciu D."/>
            <person name="Deligios M."/>
            <person name="Sanna G."/>
            <person name="Paola Madrau M."/>
            <person name="Luisa Sanna M."/>
            <person name="Dei Giudici S."/>
            <person name="Oggiano A."/>
        </authorList>
    </citation>
    <scope>NUCLEOTIDE SEQUENCE</scope>
    <source>
        <strain evidence="3">26544/OG10</strain>
    </source>
</reference>
<dbReference type="Proteomes" id="UP000501683">
    <property type="component" value="Segment"/>
</dbReference>
<dbReference type="KEGG" id="vg:22220346"/>
<dbReference type="Proteomes" id="UP000117635">
    <property type="component" value="Segment"/>
</dbReference>
<evidence type="ECO:0000313" key="22">
    <source>
        <dbReference type="EMBL" id="QPL12071.1"/>
    </source>
</evidence>
<evidence type="ECO:0000313" key="17">
    <source>
        <dbReference type="EMBL" id="QIM08691.1"/>
    </source>
</evidence>
<evidence type="ECO:0000313" key="20">
    <source>
        <dbReference type="EMBL" id="QIM09390.1"/>
    </source>
</evidence>
<dbReference type="EMBL" id="MN270976">
    <property type="protein sequence ID" value="QIM08458.1"/>
    <property type="molecule type" value="Genomic_DNA"/>
</dbReference>
<evidence type="ECO:0000313" key="27">
    <source>
        <dbReference type="Proteomes" id="UP000427047"/>
    </source>
</evidence>
<dbReference type="Proteomes" id="UP000500690">
    <property type="component" value="Segment"/>
</dbReference>
<evidence type="ECO:0000313" key="5">
    <source>
        <dbReference type="EMBL" id="AOO54482.1"/>
    </source>
</evidence>
<dbReference type="EMBL" id="MN270974">
    <property type="protein sequence ID" value="QIM07990.1"/>
    <property type="molecule type" value="Genomic_DNA"/>
</dbReference>
<dbReference type="Proteomes" id="UP000110401">
    <property type="component" value="Segment"/>
</dbReference>
<dbReference type="EMBL" id="LR881473">
    <property type="protein sequence ID" value="CAD5338255.1"/>
    <property type="molecule type" value="Genomic_DNA"/>
</dbReference>
<dbReference type="Proteomes" id="UP000427047">
    <property type="component" value="Segment"/>
</dbReference>
<dbReference type="EMBL" id="MN270980">
    <property type="protein sequence ID" value="QIM09390.1"/>
    <property type="molecule type" value="Genomic_DNA"/>
</dbReference>
<reference evidence="21" key="9">
    <citation type="journal article" date="2020" name="Vaccines (Basel)">
        <title>African Swine Fever Circulation among Free-Ranging Pigs in Sardinia: Data from the Eradication Program.</title>
        <authorList>
            <person name="Franzoni G."/>
            <person name="Dei Giudici S."/>
            <person name="Loi F."/>
            <person name="Sanna D."/>
            <person name="Floris M."/>
            <person name="Fiori M."/>
            <person name="Sanna M.L."/>
            <person name="Madrau P."/>
            <person name="Scarpa F."/>
            <person name="Zinellu S."/>
            <person name="Giammarioli M."/>
            <person name="Cappai S."/>
            <person name="De Mia G.M."/>
            <person name="Laddomada A."/>
            <person name="Rolesu S."/>
            <person name="Oggiano A."/>
        </authorList>
    </citation>
    <scope>NUCLEOTIDE SEQUENCE [LARGE SCALE GENOMIC DNA]</scope>
    <source>
        <strain evidence="21">103917/18</strain>
        <strain evidence="22">55234/18</strain>
    </source>
</reference>
<organismHost>
    <name type="scientific">Sus scrofa</name>
    <name type="common">Pig</name>
    <dbReference type="NCBI Taxonomy" id="9823"/>
</organismHost>
<dbReference type="GeneID" id="22220346"/>
<dbReference type="EMBL" id="MN270977">
    <property type="protein sequence ID" value="QIM08691.1"/>
    <property type="molecule type" value="Genomic_DNA"/>
</dbReference>
<dbReference type="Proteomes" id="UP000502933">
    <property type="component" value="Segment"/>
</dbReference>
<dbReference type="Proteomes" id="UP000501465">
    <property type="component" value="Segment"/>
</dbReference>
<evidence type="ECO:0000313" key="14">
    <source>
        <dbReference type="EMBL" id="QIM07990.1"/>
    </source>
</evidence>
<evidence type="ECO:0000313" key="23">
    <source>
        <dbReference type="Proteomes" id="UP000110401"/>
    </source>
</evidence>
<reference evidence="4 26" key="3">
    <citation type="journal article" date="2015" name="PLoS ONE">
        <title>Genome Sequence of African Swine Fever Virus BA71, the Virulent Parental Strain of the Nonpathogenic and Tissue-Culture Adapted BA71V.</title>
        <authorList>
            <person name="Rodriguez J.M."/>
            <person name="Moreno L.T."/>
            <person name="Alejo A."/>
            <person name="Lacasta A."/>
            <person name="Rodriguez F."/>
            <person name="Salas M.L."/>
        </authorList>
    </citation>
    <scope>NUCLEOTIDE SEQUENCE [LARGE SCALE GENOMIC DNA]</scope>
    <source>
        <strain evidence="4 26">BA71</strain>
    </source>
</reference>
<evidence type="ECO:0000313" key="4">
    <source>
        <dbReference type="EMBL" id="AKO62797.1"/>
    </source>
</evidence>
<dbReference type="Proteomes" id="UP000501990">
    <property type="component" value="Segment"/>
</dbReference>
<protein>
    <submittedName>
        <fullName evidence="1 3">H339R</fullName>
    </submittedName>
</protein>
<dbReference type="EMBL" id="KM262844">
    <property type="protein sequence ID" value="AIY22307.1"/>
    <property type="molecule type" value="Genomic_DNA"/>
</dbReference>
<dbReference type="Proteomes" id="UP000142390">
    <property type="component" value="Segment"/>
</dbReference>
<dbReference type="Proteomes" id="UP000241813">
    <property type="component" value="Segment"/>
</dbReference>
<dbReference type="Proteomes" id="UP000503294">
    <property type="component" value="Segment"/>
</dbReference>
<evidence type="ECO:0000313" key="9">
    <source>
        <dbReference type="EMBL" id="QIM06819.1"/>
    </source>
</evidence>
<evidence type="ECO:0000313" key="21">
    <source>
        <dbReference type="EMBL" id="QPL11854.1"/>
    </source>
</evidence>
<evidence type="ECO:0000313" key="29">
    <source>
        <dbReference type="Proteomes" id="UP000500872"/>
    </source>
</evidence>
<evidence type="ECO:0000313" key="19">
    <source>
        <dbReference type="EMBL" id="QIM09157.1"/>
    </source>
</evidence>
<evidence type="ECO:0000313" key="11">
    <source>
        <dbReference type="EMBL" id="QIM07289.1"/>
    </source>
</evidence>
<reference evidence="28 30" key="8">
    <citation type="journal article" date="2020" name="Transbound. Emerg. Dis.">
        <title>The evolution of African swine fever virus in Sardinia (1978 to 2014) as revealed by whole genome sequencing and comparative analysis.</title>
        <authorList>
            <person name="Torresi C."/>
            <person name="Fiori M."/>
            <person name="Bertolotti L."/>
            <person name="Floris M."/>
            <person name="Colitti B."/>
            <person name="Giammarioli M."/>
            <person name="Dei Giudici S."/>
            <person name="Oggiano A."/>
            <person name="Malmberg M."/>
            <person name="De Mia G.M."/>
            <person name="Belak S."/>
            <person name="Granberg F."/>
        </authorList>
    </citation>
    <scope>NUCLEOTIDE SEQUENCE [LARGE SCALE GENOMIC DNA]</scope>
    <source>
        <strain evidence="11">139/Nu/1981</strain>
        <strain evidence="12">140/Or/1985</strain>
        <strain evidence="14">141/Nu/1990</strain>
        <strain evidence="15">142/Nu/1995</strain>
        <strain evidence="20">22653/Ca/2014</strain>
        <strain evidence="17">26/Ss/2004</strain>
        <strain evidence="9">56/Ca/1978</strain>
        <strain evidence="10">57/Ca/1979</strain>
        <strain evidence="16">60/Nu/1997</strain>
        <strain evidence="18">72407/Ss/2005</strain>
        <strain evidence="13">85/Ca/1985</strain>
        <strain evidence="19">97/Ot/2012</strain>
    </source>
</reference>
<dbReference type="OrthoDB" id="33742at10239"/>
<gene>
    <name evidence="5" type="ORF">AFSV47Ss_0177</name>
    <name evidence="6" type="ORF">ASFVARMWT4_00127</name>
    <name evidence="1 2" type="ORF">H339R</name>
</gene>
<dbReference type="EMBL" id="KM102979">
    <property type="protein sequence ID" value="AJZ77094.1"/>
    <property type="molecule type" value="Genomic_DNA"/>
</dbReference>
<dbReference type="Proteomes" id="UP000500872">
    <property type="component" value="Segment"/>
</dbReference>
<organismHost>
    <name type="scientific">Potamochoerus larvatus</name>
    <name type="common">Bushpig</name>
    <dbReference type="NCBI Taxonomy" id="273792"/>
</organismHost>
<dbReference type="Proteomes" id="UP000502695">
    <property type="component" value="Segment"/>
</dbReference>
<evidence type="ECO:0000313" key="12">
    <source>
        <dbReference type="EMBL" id="QIM07524.1"/>
    </source>
</evidence>
<dbReference type="EMBL" id="KX354450">
    <property type="protein sequence ID" value="AOO54482.1"/>
    <property type="molecule type" value="Genomic_DNA"/>
</dbReference>
<evidence type="ECO:0000313" key="7">
    <source>
        <dbReference type="EMBL" id="QGM12754.2"/>
    </source>
</evidence>
<organism evidence="1 25">
    <name type="scientific">African swine fever virus</name>
    <name type="common">ASFV</name>
    <dbReference type="NCBI Taxonomy" id="10497"/>
    <lineage>
        <taxon>Viruses</taxon>
        <taxon>Varidnaviria</taxon>
        <taxon>Bamfordvirae</taxon>
        <taxon>Nucleocytoviricota</taxon>
        <taxon>Pokkesviricetes</taxon>
        <taxon>Asfuvirales</taxon>
        <taxon>Asfarviridae</taxon>
        <taxon>Asfivirus</taxon>
        <taxon>Asfivirus haemorrhagiae</taxon>
    </lineage>
</organism>
<dbReference type="Proteomes" id="UP000594644">
    <property type="component" value="Segment"/>
</dbReference>
<dbReference type="Proteomes" id="UP000500898">
    <property type="component" value="Segment"/>
</dbReference>
<evidence type="ECO:0000313" key="26">
    <source>
        <dbReference type="Proteomes" id="UP000241813"/>
    </source>
</evidence>
<reference evidence="29" key="10">
    <citation type="submission" date="2020-01" db="EMBL/GenBank/DDBJ databases">
        <authorList>
            <person name="Chastagner A."/>
            <person name="Le Potier M.-F."/>
            <person name="Pereira de Oliveira R."/>
        </authorList>
    </citation>
    <scope>NUCLEOTIDE SEQUENCE [LARGE SCALE GENOMIC DNA]</scope>
    <source>
        <strain evidence="29">Liv13/33</strain>
    </source>
</reference>
<evidence type="ECO:0000313" key="13">
    <source>
        <dbReference type="EMBL" id="QIM07757.1"/>
    </source>
</evidence>
<dbReference type="Proteomes" id="UP000503066">
    <property type="component" value="Genome"/>
</dbReference>
<evidence type="ECO:0000313" key="10">
    <source>
        <dbReference type="EMBL" id="QIM07054.1"/>
    </source>
</evidence>